<dbReference type="OrthoDB" id="430340at2759"/>
<comment type="subcellular location">
    <subcellularLocation>
        <location evidence="1">Membrane</location>
        <topology evidence="1">Single-pass membrane protein</topology>
    </subcellularLocation>
    <subcellularLocation>
        <location evidence="2">Secreted</location>
    </subcellularLocation>
</comment>
<dbReference type="AlphaFoldDB" id="A0A8B6DVM9"/>
<dbReference type="FunFam" id="2.10.25.10:FF:000045">
    <property type="entry name" value="Slit guidance ligand 2"/>
    <property type="match status" value="1"/>
</dbReference>
<feature type="disulfide bond" evidence="13">
    <location>
        <begin position="177"/>
        <end position="186"/>
    </location>
</feature>
<dbReference type="GO" id="GO:0007399">
    <property type="term" value="P:nervous system development"/>
    <property type="evidence" value="ECO:0007669"/>
    <property type="project" value="UniProtKB-ARBA"/>
</dbReference>
<evidence type="ECO:0000256" key="13">
    <source>
        <dbReference type="PROSITE-ProRule" id="PRU00076"/>
    </source>
</evidence>
<reference evidence="17" key="1">
    <citation type="submission" date="2018-11" db="EMBL/GenBank/DDBJ databases">
        <authorList>
            <person name="Alioto T."/>
            <person name="Alioto T."/>
        </authorList>
    </citation>
    <scope>NUCLEOTIDE SEQUENCE</scope>
</reference>
<dbReference type="PROSITE" id="PS00022">
    <property type="entry name" value="EGF_1"/>
    <property type="match status" value="6"/>
</dbReference>
<dbReference type="Proteomes" id="UP000596742">
    <property type="component" value="Unassembled WGS sequence"/>
</dbReference>
<name>A0A8B6DVM9_MYTGA</name>
<dbReference type="Gene3D" id="2.10.25.10">
    <property type="entry name" value="Laminin"/>
    <property type="match status" value="6"/>
</dbReference>
<feature type="disulfide bond" evidence="13">
    <location>
        <begin position="139"/>
        <end position="148"/>
    </location>
</feature>
<dbReference type="PROSITE" id="PS01186">
    <property type="entry name" value="EGF_2"/>
    <property type="match status" value="6"/>
</dbReference>
<dbReference type="GO" id="GO:0007219">
    <property type="term" value="P:Notch signaling pathway"/>
    <property type="evidence" value="ECO:0007669"/>
    <property type="project" value="TreeGrafter"/>
</dbReference>
<feature type="domain" description="EGF-like" evidence="16">
    <location>
        <begin position="1"/>
        <end position="35"/>
    </location>
</feature>
<keyword evidence="5 15" id="KW-0812">Transmembrane</keyword>
<evidence type="ECO:0000256" key="4">
    <source>
        <dbReference type="ARBA" id="ARBA00022536"/>
    </source>
</evidence>
<feature type="domain" description="EGF-like" evidence="16">
    <location>
        <begin position="75"/>
        <end position="111"/>
    </location>
</feature>
<feature type="disulfide bond" evidence="13">
    <location>
        <begin position="215"/>
        <end position="224"/>
    </location>
</feature>
<dbReference type="PANTHER" id="PTHR12916:SF4">
    <property type="entry name" value="UNINFLATABLE, ISOFORM C"/>
    <property type="match status" value="1"/>
</dbReference>
<dbReference type="InterPro" id="IPR000742">
    <property type="entry name" value="EGF"/>
</dbReference>
<dbReference type="SMART" id="SM00181">
    <property type="entry name" value="EGF"/>
    <property type="match status" value="6"/>
</dbReference>
<evidence type="ECO:0000313" key="18">
    <source>
        <dbReference type="Proteomes" id="UP000596742"/>
    </source>
</evidence>
<dbReference type="EMBL" id="UYJE01004187">
    <property type="protein sequence ID" value="VDI25828.1"/>
    <property type="molecule type" value="Genomic_DNA"/>
</dbReference>
<keyword evidence="11 13" id="KW-1015">Disulfide bond</keyword>
<evidence type="ECO:0000256" key="2">
    <source>
        <dbReference type="ARBA" id="ARBA00004613"/>
    </source>
</evidence>
<evidence type="ECO:0000259" key="16">
    <source>
        <dbReference type="PROSITE" id="PS50026"/>
    </source>
</evidence>
<feature type="domain" description="EGF-like" evidence="16">
    <location>
        <begin position="113"/>
        <end position="149"/>
    </location>
</feature>
<evidence type="ECO:0000256" key="14">
    <source>
        <dbReference type="SAM" id="MobiDB-lite"/>
    </source>
</evidence>
<dbReference type="InterPro" id="IPR001881">
    <property type="entry name" value="EGF-like_Ca-bd_dom"/>
</dbReference>
<feature type="transmembrane region" description="Helical" evidence="15">
    <location>
        <begin position="233"/>
        <end position="257"/>
    </location>
</feature>
<keyword evidence="3" id="KW-0964">Secreted</keyword>
<evidence type="ECO:0000313" key="17">
    <source>
        <dbReference type="EMBL" id="VDI25828.1"/>
    </source>
</evidence>
<evidence type="ECO:0000256" key="5">
    <source>
        <dbReference type="ARBA" id="ARBA00022692"/>
    </source>
</evidence>
<dbReference type="GO" id="GO:0005576">
    <property type="term" value="C:extracellular region"/>
    <property type="evidence" value="ECO:0007669"/>
    <property type="project" value="UniProtKB-SubCell"/>
</dbReference>
<dbReference type="GO" id="GO:0005112">
    <property type="term" value="F:Notch binding"/>
    <property type="evidence" value="ECO:0007669"/>
    <property type="project" value="TreeGrafter"/>
</dbReference>
<gene>
    <name evidence="17" type="ORF">MGAL_10B038873</name>
</gene>
<comment type="caution">
    <text evidence="13">Lacks conserved residue(s) required for the propagation of feature annotation.</text>
</comment>
<evidence type="ECO:0000256" key="10">
    <source>
        <dbReference type="ARBA" id="ARBA00023136"/>
    </source>
</evidence>
<dbReference type="InterPro" id="IPR018097">
    <property type="entry name" value="EGF_Ca-bd_CS"/>
</dbReference>
<feature type="domain" description="EGF-like" evidence="16">
    <location>
        <begin position="151"/>
        <end position="187"/>
    </location>
</feature>
<keyword evidence="9 15" id="KW-1133">Transmembrane helix</keyword>
<keyword evidence="10 15" id="KW-0472">Membrane</keyword>
<comment type="caution">
    <text evidence="17">The sequence shown here is derived from an EMBL/GenBank/DDBJ whole genome shotgun (WGS) entry which is preliminary data.</text>
</comment>
<keyword evidence="6" id="KW-0732">Signal</keyword>
<keyword evidence="8" id="KW-0106">Calcium</keyword>
<dbReference type="GO" id="GO:0120025">
    <property type="term" value="C:plasma membrane bounded cell projection"/>
    <property type="evidence" value="ECO:0007669"/>
    <property type="project" value="UniProtKB-ARBA"/>
</dbReference>
<feature type="disulfide bond" evidence="13">
    <location>
        <begin position="4"/>
        <end position="14"/>
    </location>
</feature>
<keyword evidence="7" id="KW-0677">Repeat</keyword>
<dbReference type="InterPro" id="IPR000152">
    <property type="entry name" value="EGF-type_Asp/Asn_hydroxyl_site"/>
</dbReference>
<feature type="disulfide bond" evidence="13">
    <location>
        <begin position="63"/>
        <end position="72"/>
    </location>
</feature>
<dbReference type="PROSITE" id="PS50026">
    <property type="entry name" value="EGF_3"/>
    <property type="match status" value="6"/>
</dbReference>
<evidence type="ECO:0000256" key="6">
    <source>
        <dbReference type="ARBA" id="ARBA00022729"/>
    </source>
</evidence>
<evidence type="ECO:0000256" key="9">
    <source>
        <dbReference type="ARBA" id="ARBA00022989"/>
    </source>
</evidence>
<protein>
    <recommendedName>
        <fullName evidence="16">EGF-like domain-containing protein</fullName>
    </recommendedName>
</protein>
<dbReference type="PROSITE" id="PS01187">
    <property type="entry name" value="EGF_CA"/>
    <property type="match status" value="2"/>
</dbReference>
<dbReference type="GO" id="GO:0005509">
    <property type="term" value="F:calcium ion binding"/>
    <property type="evidence" value="ECO:0007669"/>
    <property type="project" value="InterPro"/>
</dbReference>
<keyword evidence="4 13" id="KW-0245">EGF-like domain</keyword>
<dbReference type="SMART" id="SM00179">
    <property type="entry name" value="EGF_CA"/>
    <property type="match status" value="6"/>
</dbReference>
<proteinExistence type="predicted"/>
<evidence type="ECO:0000256" key="11">
    <source>
        <dbReference type="ARBA" id="ARBA00023157"/>
    </source>
</evidence>
<evidence type="ECO:0000256" key="1">
    <source>
        <dbReference type="ARBA" id="ARBA00004167"/>
    </source>
</evidence>
<dbReference type="SUPFAM" id="SSF57196">
    <property type="entry name" value="EGF/Laminin"/>
    <property type="match status" value="3"/>
</dbReference>
<dbReference type="Pfam" id="PF00008">
    <property type="entry name" value="EGF"/>
    <property type="match status" value="6"/>
</dbReference>
<keyword evidence="18" id="KW-1185">Reference proteome</keyword>
<feature type="disulfide bond" evidence="13">
    <location>
        <begin position="101"/>
        <end position="110"/>
    </location>
</feature>
<dbReference type="FunFam" id="2.10.25.10:FF:000575">
    <property type="entry name" value="Crumbs, isoform C"/>
    <property type="match status" value="4"/>
</dbReference>
<accession>A0A8B6DVM9</accession>
<dbReference type="PRINTS" id="PR00010">
    <property type="entry name" value="EGFBLOOD"/>
</dbReference>
<feature type="domain" description="EGF-like" evidence="16">
    <location>
        <begin position="37"/>
        <end position="73"/>
    </location>
</feature>
<feature type="disulfide bond" evidence="13">
    <location>
        <begin position="25"/>
        <end position="34"/>
    </location>
</feature>
<dbReference type="GO" id="GO:0071944">
    <property type="term" value="C:cell periphery"/>
    <property type="evidence" value="ECO:0007669"/>
    <property type="project" value="UniProtKB-ARBA"/>
</dbReference>
<dbReference type="PROSITE" id="PS00010">
    <property type="entry name" value="ASX_HYDROXYL"/>
    <property type="match status" value="6"/>
</dbReference>
<dbReference type="InterPro" id="IPR009030">
    <property type="entry name" value="Growth_fac_rcpt_cys_sf"/>
</dbReference>
<dbReference type="GO" id="GO:0016020">
    <property type="term" value="C:membrane"/>
    <property type="evidence" value="ECO:0007669"/>
    <property type="project" value="UniProtKB-SubCell"/>
</dbReference>
<evidence type="ECO:0000256" key="7">
    <source>
        <dbReference type="ARBA" id="ARBA00022737"/>
    </source>
</evidence>
<organism evidence="17 18">
    <name type="scientific">Mytilus galloprovincialis</name>
    <name type="common">Mediterranean mussel</name>
    <dbReference type="NCBI Taxonomy" id="29158"/>
    <lineage>
        <taxon>Eukaryota</taxon>
        <taxon>Metazoa</taxon>
        <taxon>Spiralia</taxon>
        <taxon>Lophotrochozoa</taxon>
        <taxon>Mollusca</taxon>
        <taxon>Bivalvia</taxon>
        <taxon>Autobranchia</taxon>
        <taxon>Pteriomorphia</taxon>
        <taxon>Mytilida</taxon>
        <taxon>Mytiloidea</taxon>
        <taxon>Mytilidae</taxon>
        <taxon>Mytilinae</taxon>
        <taxon>Mytilus</taxon>
    </lineage>
</organism>
<dbReference type="PANTHER" id="PTHR12916">
    <property type="entry name" value="CYTOCHROME C OXIDASE POLYPEPTIDE VIC-2"/>
    <property type="match status" value="1"/>
</dbReference>
<dbReference type="FunFam" id="2.10.25.10:FF:000247">
    <property type="entry name" value="Delta/notch like EGF repeat containing"/>
    <property type="match status" value="1"/>
</dbReference>
<keyword evidence="12" id="KW-0325">Glycoprotein</keyword>
<evidence type="ECO:0000256" key="3">
    <source>
        <dbReference type="ARBA" id="ARBA00022525"/>
    </source>
</evidence>
<evidence type="ECO:0000256" key="15">
    <source>
        <dbReference type="SAM" id="Phobius"/>
    </source>
</evidence>
<sequence length="411" mass="45574">MNVCQNPCKHGATCNDKVNDYRCTCAPGYKGKNCEIDINECLPNPCKHGATCNDKVNDYRCTCAPGYKGKNCEIDIDNCLLHQCKNGATCKDKVNGYVCICQIGYTGQHCDTDINECLPNPCKHGATCNDKVNDYSCTCAPGYKGKNCEIDIDECLPNPCKHGAICKDRVNGYRCMCAPGYKGKNCEKDINECLSNPCKHGATCNDKVNDYRCTCPPGYNGKNCEIGIINTEVIIVISCGSGFFLALVCGVVCFVIHRKCKKANITRNVEIGRNTDNRAALENRNVEMSRHISTERGGDHEYADINELEMSDFVASPSEQPALSDDDNSSESSNGIRLISDGYLNPYQALLPAPQHPENIHEESNENSDTLEENRTYTNLYEPLESNRREESHIYARCISEQSLEIKDEPI</sequence>
<feature type="domain" description="EGF-like" evidence="16">
    <location>
        <begin position="189"/>
        <end position="225"/>
    </location>
</feature>
<feature type="region of interest" description="Disordered" evidence="14">
    <location>
        <begin position="316"/>
        <end position="337"/>
    </location>
</feature>
<dbReference type="CDD" id="cd00054">
    <property type="entry name" value="EGF_CA"/>
    <property type="match status" value="6"/>
</dbReference>
<dbReference type="SUPFAM" id="SSF57184">
    <property type="entry name" value="Growth factor receptor domain"/>
    <property type="match status" value="1"/>
</dbReference>
<evidence type="ECO:0000256" key="8">
    <source>
        <dbReference type="ARBA" id="ARBA00022837"/>
    </source>
</evidence>
<evidence type="ECO:0000256" key="12">
    <source>
        <dbReference type="ARBA" id="ARBA00023180"/>
    </source>
</evidence>